<dbReference type="Pfam" id="PF19775">
    <property type="entry name" value="DUF6261"/>
    <property type="match status" value="1"/>
</dbReference>
<evidence type="ECO:0000256" key="1">
    <source>
        <dbReference type="SAM" id="Coils"/>
    </source>
</evidence>
<dbReference type="OrthoDB" id="1438952at2"/>
<protein>
    <submittedName>
        <fullName evidence="2">Hemagglutinin protein HagB</fullName>
    </submittedName>
</protein>
<dbReference type="Proteomes" id="UP000002945">
    <property type="component" value="Unassembled WGS sequence"/>
</dbReference>
<sequence>MDTIKQPMFRYYRNSEFLQYMKDVLAIVNSVDVLSLQLTEQVQLLTMHTNKLLEVFEQEKQQKITEALLVLDAKRDSLFIGIKRLLEGNTHHFDFIKQAAAKRLLSHLESYGKDITRMSYQAETAVIDSMLSEWHAEANLQEAIVLLELTEWTEALQDSNTQFGELYVTRIAETAATKKPSFSSLRTDAKKAYRAFIHRIEAFVVLNINEAYTQLQREIYELTKQYNQLVKARKNT</sequence>
<keyword evidence="3" id="KW-1185">Reference proteome</keyword>
<dbReference type="EMBL" id="ABIB01000005">
    <property type="protein sequence ID" value="EDP96158.1"/>
    <property type="molecule type" value="Genomic_DNA"/>
</dbReference>
<proteinExistence type="predicted"/>
<comment type="caution">
    <text evidence="2">The sequence shown here is derived from an EMBL/GenBank/DDBJ whole genome shotgun (WGS) entry which is preliminary data.</text>
</comment>
<dbReference type="InterPro" id="IPR046228">
    <property type="entry name" value="DUF6261"/>
</dbReference>
<accession>A9DYN9</accession>
<dbReference type="HOGENOM" id="CLU_1174174_0_0_10"/>
<reference evidence="2 3" key="1">
    <citation type="journal article" date="2011" name="J. Bacteriol.">
        <title>Genome sequence of the algicidal bacterium Kordia algicida OT-1.</title>
        <authorList>
            <person name="Lee H.S."/>
            <person name="Kang S.G."/>
            <person name="Kwon K.K."/>
            <person name="Lee J.H."/>
            <person name="Kim S.J."/>
        </authorList>
    </citation>
    <scope>NUCLEOTIDE SEQUENCE [LARGE SCALE GENOMIC DNA]</scope>
    <source>
        <strain evidence="2 3">OT-1</strain>
    </source>
</reference>
<feature type="coiled-coil region" evidence="1">
    <location>
        <begin position="205"/>
        <end position="232"/>
    </location>
</feature>
<dbReference type="AlphaFoldDB" id="A9DYN9"/>
<dbReference type="STRING" id="391587.KAOT1_08313"/>
<evidence type="ECO:0000313" key="3">
    <source>
        <dbReference type="Proteomes" id="UP000002945"/>
    </source>
</evidence>
<dbReference type="eggNOG" id="ENOG5033IMU">
    <property type="taxonomic scope" value="Bacteria"/>
</dbReference>
<keyword evidence="1" id="KW-0175">Coiled coil</keyword>
<dbReference type="RefSeq" id="WP_007094228.1">
    <property type="nucleotide sequence ID" value="NZ_CP142125.1"/>
</dbReference>
<evidence type="ECO:0000313" key="2">
    <source>
        <dbReference type="EMBL" id="EDP96158.1"/>
    </source>
</evidence>
<organism evidence="2 3">
    <name type="scientific">Kordia algicida OT-1</name>
    <dbReference type="NCBI Taxonomy" id="391587"/>
    <lineage>
        <taxon>Bacteria</taxon>
        <taxon>Pseudomonadati</taxon>
        <taxon>Bacteroidota</taxon>
        <taxon>Flavobacteriia</taxon>
        <taxon>Flavobacteriales</taxon>
        <taxon>Flavobacteriaceae</taxon>
        <taxon>Kordia</taxon>
    </lineage>
</organism>
<gene>
    <name evidence="2" type="ORF">KAOT1_08313</name>
</gene>
<name>A9DYN9_9FLAO</name>